<dbReference type="RefSeq" id="WP_136875939.1">
    <property type="nucleotide sequence ID" value="NZ_SWBO01000003.1"/>
</dbReference>
<protein>
    <submittedName>
        <fullName evidence="8">RagB/SusD family nutrient uptake outer membrane protein</fullName>
    </submittedName>
</protein>
<evidence type="ECO:0000256" key="2">
    <source>
        <dbReference type="ARBA" id="ARBA00006275"/>
    </source>
</evidence>
<comment type="caution">
    <text evidence="8">The sequence shown here is derived from an EMBL/GenBank/DDBJ whole genome shotgun (WGS) entry which is preliminary data.</text>
</comment>
<keyword evidence="9" id="KW-1185">Reference proteome</keyword>
<keyword evidence="4" id="KW-0472">Membrane</keyword>
<dbReference type="Pfam" id="PF07980">
    <property type="entry name" value="SusD_RagB"/>
    <property type="match status" value="1"/>
</dbReference>
<keyword evidence="5" id="KW-0998">Cell outer membrane</keyword>
<dbReference type="AlphaFoldDB" id="A0A4U1C785"/>
<dbReference type="InterPro" id="IPR011990">
    <property type="entry name" value="TPR-like_helical_dom_sf"/>
</dbReference>
<feature type="domain" description="SusD-like N-terminal" evidence="7">
    <location>
        <begin position="74"/>
        <end position="237"/>
    </location>
</feature>
<evidence type="ECO:0000259" key="7">
    <source>
        <dbReference type="Pfam" id="PF14322"/>
    </source>
</evidence>
<evidence type="ECO:0000256" key="3">
    <source>
        <dbReference type="ARBA" id="ARBA00022729"/>
    </source>
</evidence>
<comment type="similarity">
    <text evidence="2">Belongs to the SusD family.</text>
</comment>
<accession>A0A4U1C785</accession>
<dbReference type="Pfam" id="PF14322">
    <property type="entry name" value="SusD-like_3"/>
    <property type="match status" value="1"/>
</dbReference>
<evidence type="ECO:0000256" key="4">
    <source>
        <dbReference type="ARBA" id="ARBA00023136"/>
    </source>
</evidence>
<dbReference type="Gene3D" id="1.25.40.390">
    <property type="match status" value="1"/>
</dbReference>
<dbReference type="CDD" id="cd08977">
    <property type="entry name" value="SusD"/>
    <property type="match status" value="1"/>
</dbReference>
<dbReference type="PROSITE" id="PS51257">
    <property type="entry name" value="PROKAR_LIPOPROTEIN"/>
    <property type="match status" value="1"/>
</dbReference>
<sequence length="526" mass="56264">MKKIKDFYIKSIAVLLVVLSVSCKKTLETLPQDTIDASVALTTTAGVRASLANIYSTMKGESFYGNRFIGLGDALADNGQATNKSGRYINEVRNISGAHFNHWSGAYIAINRVNIVLEALPGIGDASDAQKTAWEGELKFLRALYHFDLVRTYAYIPGAAVASVDKGGVPLILKATTTAGDALNIVAPRATREAVYAAIYADLDEATVKAPALGAGANAKAFATKEAALALYSRVALYNKDFAKVVSVSNTLITSRGSTLLNPSNYVAGFSTKENPESLFEITYGIESESLGVNVSLQTLFTTLKARAASPKNDQVETNAEPKYPTSETAGFGDLVPTNDLLTALGITAPGNGLFTLAANAGATMITSRSNDIRNRLFEVGSVRRGNVFVECTKFLGRNGFVNTDNVPVLRIAEAYLNRAEAYAEPGAQQNVVLALADVNTIRVARGLTPAVGLTGTALMDEIMLQRRLEFAFEGHRFFDFKRKALNIPKPTTGTTVNFDSFVILPGIPVADIDASKGTLIQNQGY</sequence>
<keyword evidence="3" id="KW-0732">Signal</keyword>
<dbReference type="OrthoDB" id="1080118at2"/>
<name>A0A4U1C785_9SPHI</name>
<reference evidence="8 9" key="1">
    <citation type="submission" date="2019-04" db="EMBL/GenBank/DDBJ databases">
        <title>Pedobacter sp. AR-2-6 sp. nov., isolated from Arctic soil.</title>
        <authorList>
            <person name="Dahal R.H."/>
            <person name="Kim D.-U."/>
        </authorList>
    </citation>
    <scope>NUCLEOTIDE SEQUENCE [LARGE SCALE GENOMIC DNA]</scope>
    <source>
        <strain evidence="8 9">AR-2-6</strain>
    </source>
</reference>
<dbReference type="EMBL" id="SWBO01000003">
    <property type="protein sequence ID" value="TKC02012.1"/>
    <property type="molecule type" value="Genomic_DNA"/>
</dbReference>
<evidence type="ECO:0000256" key="5">
    <source>
        <dbReference type="ARBA" id="ARBA00023237"/>
    </source>
</evidence>
<dbReference type="GO" id="GO:0009279">
    <property type="term" value="C:cell outer membrane"/>
    <property type="evidence" value="ECO:0007669"/>
    <property type="project" value="UniProtKB-SubCell"/>
</dbReference>
<dbReference type="InterPro" id="IPR033985">
    <property type="entry name" value="SusD-like_N"/>
</dbReference>
<dbReference type="InterPro" id="IPR012944">
    <property type="entry name" value="SusD_RagB_dom"/>
</dbReference>
<evidence type="ECO:0000313" key="8">
    <source>
        <dbReference type="EMBL" id="TKC02012.1"/>
    </source>
</evidence>
<gene>
    <name evidence="8" type="ORF">FA045_07140</name>
</gene>
<feature type="domain" description="RagB/SusD" evidence="6">
    <location>
        <begin position="402"/>
        <end position="483"/>
    </location>
</feature>
<organism evidence="8 9">
    <name type="scientific">Pedobacter cryotolerans</name>
    <dbReference type="NCBI Taxonomy" id="2571270"/>
    <lineage>
        <taxon>Bacteria</taxon>
        <taxon>Pseudomonadati</taxon>
        <taxon>Bacteroidota</taxon>
        <taxon>Sphingobacteriia</taxon>
        <taxon>Sphingobacteriales</taxon>
        <taxon>Sphingobacteriaceae</taxon>
        <taxon>Pedobacter</taxon>
    </lineage>
</organism>
<dbReference type="Proteomes" id="UP000310477">
    <property type="component" value="Unassembled WGS sequence"/>
</dbReference>
<evidence type="ECO:0000259" key="6">
    <source>
        <dbReference type="Pfam" id="PF07980"/>
    </source>
</evidence>
<evidence type="ECO:0000313" key="9">
    <source>
        <dbReference type="Proteomes" id="UP000310477"/>
    </source>
</evidence>
<proteinExistence type="inferred from homology"/>
<comment type="subcellular location">
    <subcellularLocation>
        <location evidence="1">Cell outer membrane</location>
    </subcellularLocation>
</comment>
<dbReference type="SUPFAM" id="SSF48452">
    <property type="entry name" value="TPR-like"/>
    <property type="match status" value="1"/>
</dbReference>
<evidence type="ECO:0000256" key="1">
    <source>
        <dbReference type="ARBA" id="ARBA00004442"/>
    </source>
</evidence>